<evidence type="ECO:0000313" key="1">
    <source>
        <dbReference type="EMBL" id="NGO53018.1"/>
    </source>
</evidence>
<dbReference type="EMBL" id="JAAKZF010000025">
    <property type="protein sequence ID" value="NGO53018.1"/>
    <property type="molecule type" value="Genomic_DNA"/>
</dbReference>
<keyword evidence="2" id="KW-1185">Reference proteome</keyword>
<dbReference type="RefSeq" id="WP_165029956.1">
    <property type="nucleotide sequence ID" value="NZ_JAAKZF010000025.1"/>
</dbReference>
<gene>
    <name evidence="1" type="ORF">G6N73_17900</name>
</gene>
<protein>
    <submittedName>
        <fullName evidence="1">ImmA/IrrE family metallo-endopeptidase</fullName>
    </submittedName>
</protein>
<dbReference type="Gene3D" id="1.10.10.2910">
    <property type="match status" value="1"/>
</dbReference>
<sequence>MTKPDDSSLDPEDLRAVEERARKLLDRAAAWDRFPVPLDDILAAAEVRVAPTSMFDAAAIIAYVRSKAADAGVRIKSAVAKVFGLYDAAESLIHIDDKVAKSKQTFLTLHETAHHDMPTHRKLFRFFQDCEKTLAPEIADQFEREANNFARYALFKGDTYARYAADCAFEIKTPMNLAKKFGASVYASAREFARTNHRACVVYILEPIQFVNGHGAEAVVRRIEPSPSFIMQFGRPTDAKITLSHVLGPVMPIGRKMTRPVSLLIRDRNGVPHECVAEAFDTKHNVLILLYPINALTASTILLPPGFGAAVA</sequence>
<comment type="caution">
    <text evidence="1">The sequence shown here is derived from an EMBL/GenBank/DDBJ whole genome shotgun (WGS) entry which is preliminary data.</text>
</comment>
<evidence type="ECO:0000313" key="2">
    <source>
        <dbReference type="Proteomes" id="UP001642900"/>
    </source>
</evidence>
<dbReference type="Proteomes" id="UP001642900">
    <property type="component" value="Unassembled WGS sequence"/>
</dbReference>
<dbReference type="AlphaFoldDB" id="A0A6G4WF87"/>
<accession>A0A6G4WF87</accession>
<name>A0A6G4WF87_9HYPH</name>
<organism evidence="1 2">
    <name type="scientific">Allomesorhizobium camelthorni</name>
    <dbReference type="NCBI Taxonomy" id="475069"/>
    <lineage>
        <taxon>Bacteria</taxon>
        <taxon>Pseudomonadati</taxon>
        <taxon>Pseudomonadota</taxon>
        <taxon>Alphaproteobacteria</taxon>
        <taxon>Hyphomicrobiales</taxon>
        <taxon>Phyllobacteriaceae</taxon>
        <taxon>Allomesorhizobium</taxon>
    </lineage>
</organism>
<proteinExistence type="predicted"/>
<reference evidence="1 2" key="1">
    <citation type="submission" date="2020-02" db="EMBL/GenBank/DDBJ databases">
        <title>Genome sequence of strain CCNWXJ40-4.</title>
        <authorList>
            <person name="Gao J."/>
            <person name="Sun J."/>
        </authorList>
    </citation>
    <scope>NUCLEOTIDE SEQUENCE [LARGE SCALE GENOMIC DNA]</scope>
    <source>
        <strain evidence="1 2">CCNWXJ 40-4</strain>
    </source>
</reference>